<dbReference type="OrthoDB" id="598353at2"/>
<dbReference type="EMBL" id="FNMY01000003">
    <property type="protein sequence ID" value="SDW80624.1"/>
    <property type="molecule type" value="Genomic_DNA"/>
</dbReference>
<dbReference type="STRING" id="1073328.SAMN05216294_0922"/>
<dbReference type="GO" id="GO:0006412">
    <property type="term" value="P:translation"/>
    <property type="evidence" value="ECO:0007669"/>
    <property type="project" value="UniProtKB-UniRule"/>
</dbReference>
<dbReference type="GO" id="GO:0003735">
    <property type="term" value="F:structural constituent of ribosome"/>
    <property type="evidence" value="ECO:0007669"/>
    <property type="project" value="InterPro"/>
</dbReference>
<dbReference type="Proteomes" id="UP000199592">
    <property type="component" value="Unassembled WGS sequence"/>
</dbReference>
<dbReference type="GO" id="GO:0005840">
    <property type="term" value="C:ribosome"/>
    <property type="evidence" value="ECO:0007669"/>
    <property type="project" value="UniProtKB-KW"/>
</dbReference>
<keyword evidence="7" id="KW-1185">Reference proteome</keyword>
<dbReference type="AlphaFoldDB" id="A0A1H2WK28"/>
<dbReference type="GO" id="GO:1990904">
    <property type="term" value="C:ribonucleoprotein complex"/>
    <property type="evidence" value="ECO:0007669"/>
    <property type="project" value="UniProtKB-KW"/>
</dbReference>
<evidence type="ECO:0000256" key="3">
    <source>
        <dbReference type="ARBA" id="ARBA00023274"/>
    </source>
</evidence>
<keyword evidence="3 5" id="KW-0687">Ribonucleoprotein</keyword>
<evidence type="ECO:0000256" key="4">
    <source>
        <dbReference type="ARBA" id="ARBA00035135"/>
    </source>
</evidence>
<sequence>MLKIEVKPGESIERALKRYKRKYRNTKRLDQIRDRQEFTKKSVAKRKTLKKAQYKEQFLNDQDNI</sequence>
<evidence type="ECO:0000256" key="2">
    <source>
        <dbReference type="ARBA" id="ARBA00022980"/>
    </source>
</evidence>
<evidence type="ECO:0000256" key="5">
    <source>
        <dbReference type="HAMAP-Rule" id="MF_00358"/>
    </source>
</evidence>
<dbReference type="Pfam" id="PF01165">
    <property type="entry name" value="Ribosomal_S21"/>
    <property type="match status" value="1"/>
</dbReference>
<name>A0A1H2WK28_9FLAO</name>
<dbReference type="NCBIfam" id="TIGR00030">
    <property type="entry name" value="S21p"/>
    <property type="match status" value="1"/>
</dbReference>
<comment type="similarity">
    <text evidence="1 5">Belongs to the bacterial ribosomal protein bS21 family.</text>
</comment>
<dbReference type="InterPro" id="IPR001911">
    <property type="entry name" value="Ribosomal_bS21"/>
</dbReference>
<keyword evidence="2 5" id="KW-0689">Ribosomal protein</keyword>
<accession>A0A1H2WK28</accession>
<protein>
    <recommendedName>
        <fullName evidence="4 5">Small ribosomal subunit protein bS21</fullName>
    </recommendedName>
</protein>
<dbReference type="RefSeq" id="WP_090293132.1">
    <property type="nucleotide sequence ID" value="NZ_FNKI01000001.1"/>
</dbReference>
<organism evidence="6 7">
    <name type="scientific">Flagellimonas zhangzhouensis</name>
    <dbReference type="NCBI Taxonomy" id="1073328"/>
    <lineage>
        <taxon>Bacteria</taxon>
        <taxon>Pseudomonadati</taxon>
        <taxon>Bacteroidota</taxon>
        <taxon>Flavobacteriia</taxon>
        <taxon>Flavobacteriales</taxon>
        <taxon>Flavobacteriaceae</taxon>
        <taxon>Flagellimonas</taxon>
    </lineage>
</organism>
<evidence type="ECO:0000313" key="7">
    <source>
        <dbReference type="Proteomes" id="UP000199592"/>
    </source>
</evidence>
<proteinExistence type="inferred from homology"/>
<evidence type="ECO:0000256" key="1">
    <source>
        <dbReference type="ARBA" id="ARBA00006640"/>
    </source>
</evidence>
<gene>
    <name evidence="5" type="primary">rpsU</name>
    <name evidence="6" type="ORF">SAMN04487892_2300</name>
</gene>
<dbReference type="HAMAP" id="MF_00358">
    <property type="entry name" value="Ribosomal_bS21"/>
    <property type="match status" value="1"/>
</dbReference>
<evidence type="ECO:0000313" key="6">
    <source>
        <dbReference type="EMBL" id="SDW80624.1"/>
    </source>
</evidence>
<reference evidence="7" key="1">
    <citation type="submission" date="2016-10" db="EMBL/GenBank/DDBJ databases">
        <authorList>
            <person name="Varghese N."/>
            <person name="Submissions S."/>
        </authorList>
    </citation>
    <scope>NUCLEOTIDE SEQUENCE [LARGE SCALE GENOMIC DNA]</scope>
    <source>
        <strain evidence="7">DSM 25030</strain>
    </source>
</reference>